<keyword evidence="3 5" id="KW-1133">Transmembrane helix</keyword>
<evidence type="ECO:0000259" key="6">
    <source>
        <dbReference type="Pfam" id="PF13675"/>
    </source>
</evidence>
<evidence type="ECO:0000256" key="1">
    <source>
        <dbReference type="ARBA" id="ARBA00004141"/>
    </source>
</evidence>
<evidence type="ECO:0000256" key="2">
    <source>
        <dbReference type="ARBA" id="ARBA00022692"/>
    </source>
</evidence>
<evidence type="ECO:0000256" key="3">
    <source>
        <dbReference type="ARBA" id="ARBA00022989"/>
    </source>
</evidence>
<protein>
    <submittedName>
        <fullName evidence="7">Type IV pili methyl-accepting chemotaxis transducer N-terminal domain-containing protein</fullName>
    </submittedName>
</protein>
<feature type="domain" description="NarX-like N-terminal" evidence="6">
    <location>
        <begin position="36"/>
        <end position="115"/>
    </location>
</feature>
<evidence type="ECO:0000256" key="4">
    <source>
        <dbReference type="ARBA" id="ARBA00023136"/>
    </source>
</evidence>
<sequence>MDVNTQFSNTISNKHRFGLGVIFALVIINLMALQLTIKQQKSDNHLVNIAGQQSMLSQKITLYLTRLAQSSDMQTRRQNLTILEAAITQFEQNHNQLTQTLPLANKQTLSDEIQRLYFEDSPL</sequence>
<accession>A0ABT5FEM2</accession>
<evidence type="ECO:0000313" key="7">
    <source>
        <dbReference type="EMBL" id="MDC2889977.1"/>
    </source>
</evidence>
<name>A0ABT5FEM2_9GAMM</name>
<evidence type="ECO:0000256" key="5">
    <source>
        <dbReference type="SAM" id="Phobius"/>
    </source>
</evidence>
<dbReference type="EMBL" id="JAQOMS010000002">
    <property type="protein sequence ID" value="MDC2889977.1"/>
    <property type="molecule type" value="Genomic_DNA"/>
</dbReference>
<comment type="caution">
    <text evidence="7">The sequence shown here is derived from an EMBL/GenBank/DDBJ whole genome shotgun (WGS) entry which is preliminary data.</text>
</comment>
<dbReference type="InterPro" id="IPR029095">
    <property type="entry name" value="NarX-like_N"/>
</dbReference>
<gene>
    <name evidence="7" type="ORF">PN838_15920</name>
</gene>
<keyword evidence="2 5" id="KW-0812">Transmembrane</keyword>
<dbReference type="RefSeq" id="WP_272181287.1">
    <property type="nucleotide sequence ID" value="NZ_JAQOMS010000002.1"/>
</dbReference>
<dbReference type="Pfam" id="PF13675">
    <property type="entry name" value="PilJ"/>
    <property type="match status" value="1"/>
</dbReference>
<dbReference type="Proteomes" id="UP001528411">
    <property type="component" value="Unassembled WGS sequence"/>
</dbReference>
<reference evidence="7 8" key="1">
    <citation type="submission" date="2023-01" db="EMBL/GenBank/DDBJ databases">
        <title>Psychrosphaera sp. nov., isolated from marine algae.</title>
        <authorList>
            <person name="Bayburt H."/>
            <person name="Choi B.J."/>
            <person name="Kim J.M."/>
            <person name="Choi D.G."/>
            <person name="Jeon C.O."/>
        </authorList>
    </citation>
    <scope>NUCLEOTIDE SEQUENCE [LARGE SCALE GENOMIC DNA]</scope>
    <source>
        <strain evidence="7 8">G1-22</strain>
    </source>
</reference>
<comment type="subcellular location">
    <subcellularLocation>
        <location evidence="1">Membrane</location>
        <topology evidence="1">Multi-pass membrane protein</topology>
    </subcellularLocation>
</comment>
<feature type="transmembrane region" description="Helical" evidence="5">
    <location>
        <begin position="17"/>
        <end position="37"/>
    </location>
</feature>
<evidence type="ECO:0000313" key="8">
    <source>
        <dbReference type="Proteomes" id="UP001528411"/>
    </source>
</evidence>
<keyword evidence="4 5" id="KW-0472">Membrane</keyword>
<keyword evidence="8" id="KW-1185">Reference proteome</keyword>
<proteinExistence type="predicted"/>
<organism evidence="7 8">
    <name type="scientific">Psychrosphaera algicola</name>
    <dbReference type="NCBI Taxonomy" id="3023714"/>
    <lineage>
        <taxon>Bacteria</taxon>
        <taxon>Pseudomonadati</taxon>
        <taxon>Pseudomonadota</taxon>
        <taxon>Gammaproteobacteria</taxon>
        <taxon>Alteromonadales</taxon>
        <taxon>Pseudoalteromonadaceae</taxon>
        <taxon>Psychrosphaera</taxon>
    </lineage>
</organism>